<comment type="similarity">
    <text evidence="1">Belongs to the AHA1 family.</text>
</comment>
<keyword evidence="4" id="KW-1185">Reference proteome</keyword>
<dbReference type="InterPro" id="IPR023393">
    <property type="entry name" value="START-like_dom_sf"/>
</dbReference>
<dbReference type="InterPro" id="IPR013538">
    <property type="entry name" value="ASHA1/2-like_C"/>
</dbReference>
<dbReference type="CDD" id="cd07814">
    <property type="entry name" value="SRPBCC_CalC_Aha1-like"/>
    <property type="match status" value="1"/>
</dbReference>
<dbReference type="OrthoDB" id="9803476at2"/>
<dbReference type="SUPFAM" id="SSF55961">
    <property type="entry name" value="Bet v1-like"/>
    <property type="match status" value="1"/>
</dbReference>
<protein>
    <submittedName>
        <fullName evidence="3">SRPBCC domain-containing protein</fullName>
    </submittedName>
</protein>
<feature type="domain" description="Activator of Hsp90 ATPase homologue 1/2-like C-terminal" evidence="2">
    <location>
        <begin position="22"/>
        <end position="150"/>
    </location>
</feature>
<accession>A0A4V1RLZ3</accession>
<comment type="caution">
    <text evidence="3">The sequence shown here is derived from an EMBL/GenBank/DDBJ whole genome shotgun (WGS) entry which is preliminary data.</text>
</comment>
<gene>
    <name evidence="3" type="ORF">EUU22_22620</name>
</gene>
<reference evidence="3 4" key="1">
    <citation type="submission" date="2019-01" db="EMBL/GenBank/DDBJ databases">
        <authorList>
            <person name="Deng T."/>
        </authorList>
    </citation>
    <scope>NUCLEOTIDE SEQUENCE [LARGE SCALE GENOMIC DNA]</scope>
    <source>
        <strain evidence="3 4">F8825</strain>
    </source>
</reference>
<evidence type="ECO:0000313" key="3">
    <source>
        <dbReference type="EMBL" id="RYB97892.1"/>
    </source>
</evidence>
<dbReference type="Proteomes" id="UP000291088">
    <property type="component" value="Unassembled WGS sequence"/>
</dbReference>
<dbReference type="RefSeq" id="WP_129334230.1">
    <property type="nucleotide sequence ID" value="NZ_SDVB01000380.1"/>
</dbReference>
<dbReference type="EMBL" id="SDVB01000380">
    <property type="protein sequence ID" value="RYB97892.1"/>
    <property type="molecule type" value="Genomic_DNA"/>
</dbReference>
<evidence type="ECO:0000259" key="2">
    <source>
        <dbReference type="Pfam" id="PF08327"/>
    </source>
</evidence>
<organism evidence="3 4">
    <name type="scientific">Ciceribacter ferrooxidans</name>
    <dbReference type="NCBI Taxonomy" id="2509717"/>
    <lineage>
        <taxon>Bacteria</taxon>
        <taxon>Pseudomonadati</taxon>
        <taxon>Pseudomonadota</taxon>
        <taxon>Alphaproteobacteria</taxon>
        <taxon>Hyphomicrobiales</taxon>
        <taxon>Rhizobiaceae</taxon>
        <taxon>Ciceribacter</taxon>
    </lineage>
</organism>
<name>A0A4V1RLZ3_9HYPH</name>
<dbReference type="AlphaFoldDB" id="A0A4V1RLZ3"/>
<proteinExistence type="inferred from homology"/>
<dbReference type="Pfam" id="PF08327">
    <property type="entry name" value="AHSA1"/>
    <property type="match status" value="1"/>
</dbReference>
<sequence length="154" mass="17227">MTDAAMISSLQQIVVDEIFPHAPQVIWRALTTGEMIARWLMQPSGFEAVVGNQFTYQTKPAGAWDGTIHCEVLEVQENVRFAYAWRGGDDSNEGYGSRLDTVVTWTLESVAEGTRVRLVHSGFELPKNEVAFRNMGDGWKVVVPRLKATIRQAD</sequence>
<dbReference type="Gene3D" id="3.30.530.20">
    <property type="match status" value="1"/>
</dbReference>
<evidence type="ECO:0000256" key="1">
    <source>
        <dbReference type="ARBA" id="ARBA00006817"/>
    </source>
</evidence>
<evidence type="ECO:0000313" key="4">
    <source>
        <dbReference type="Proteomes" id="UP000291088"/>
    </source>
</evidence>